<evidence type="ECO:0000313" key="1">
    <source>
        <dbReference type="EMBL" id="MDR7270146.1"/>
    </source>
</evidence>
<sequence length="137" mass="15240">MVLHTLLADTLARRRAVNPAYSLRALAQSLGVHHATLTRLLAGRTIATSRCVQRLGRRLGLSDADIQQLSLAEARRGVCRAITRRDFRPDSRWLAAMTGLPLDAVNVALQRLLVDRVLIMRSRGAWQLQPPTESPSR</sequence>
<dbReference type="EMBL" id="JAVDXU010000002">
    <property type="protein sequence ID" value="MDR7270146.1"/>
    <property type="molecule type" value="Genomic_DNA"/>
</dbReference>
<evidence type="ECO:0000313" key="2">
    <source>
        <dbReference type="Proteomes" id="UP001180453"/>
    </source>
</evidence>
<proteinExistence type="predicted"/>
<comment type="caution">
    <text evidence="1">The sequence shown here is derived from an EMBL/GenBank/DDBJ whole genome shotgun (WGS) entry which is preliminary data.</text>
</comment>
<keyword evidence="2" id="KW-1185">Reference proteome</keyword>
<dbReference type="Proteomes" id="UP001180453">
    <property type="component" value="Unassembled WGS sequence"/>
</dbReference>
<reference evidence="1 2" key="1">
    <citation type="submission" date="2023-07" db="EMBL/GenBank/DDBJ databases">
        <title>Sorghum-associated microbial communities from plants grown in Nebraska, USA.</title>
        <authorList>
            <person name="Schachtman D."/>
        </authorList>
    </citation>
    <scope>NUCLEOTIDE SEQUENCE [LARGE SCALE GENOMIC DNA]</scope>
    <source>
        <strain evidence="1 2">BE314</strain>
    </source>
</reference>
<name>A0ABU1YQB9_ROSSA</name>
<dbReference type="InterPro" id="IPR010982">
    <property type="entry name" value="Lambda_DNA-bd_dom_sf"/>
</dbReference>
<accession>A0ABU1YQB9</accession>
<dbReference type="RefSeq" id="WP_310265737.1">
    <property type="nucleotide sequence ID" value="NZ_JAVDXU010000002.1"/>
</dbReference>
<protein>
    <submittedName>
        <fullName evidence="1">Plasmid maintenance system antidote protein VapI</fullName>
    </submittedName>
</protein>
<organism evidence="1 2">
    <name type="scientific">Roseateles saccharophilus</name>
    <name type="common">Pseudomonas saccharophila</name>
    <dbReference type="NCBI Taxonomy" id="304"/>
    <lineage>
        <taxon>Bacteria</taxon>
        <taxon>Pseudomonadati</taxon>
        <taxon>Pseudomonadota</taxon>
        <taxon>Betaproteobacteria</taxon>
        <taxon>Burkholderiales</taxon>
        <taxon>Sphaerotilaceae</taxon>
        <taxon>Roseateles</taxon>
    </lineage>
</organism>
<gene>
    <name evidence="1" type="ORF">J2X20_002804</name>
</gene>
<dbReference type="Pfam" id="PF13560">
    <property type="entry name" value="HTH_31"/>
    <property type="match status" value="1"/>
</dbReference>
<dbReference type="SUPFAM" id="SSF47413">
    <property type="entry name" value="lambda repressor-like DNA-binding domains"/>
    <property type="match status" value="1"/>
</dbReference>